<feature type="transmembrane region" description="Helical" evidence="1">
    <location>
        <begin position="52"/>
        <end position="70"/>
    </location>
</feature>
<keyword evidence="1" id="KW-1133">Transmembrane helix</keyword>
<evidence type="ECO:0000256" key="1">
    <source>
        <dbReference type="SAM" id="Phobius"/>
    </source>
</evidence>
<reference evidence="2 3" key="1">
    <citation type="journal article" date="2015" name="Nature">
        <title>rRNA introns, odd ribosomes, and small enigmatic genomes across a large radiation of phyla.</title>
        <authorList>
            <person name="Brown C.T."/>
            <person name="Hug L.A."/>
            <person name="Thomas B.C."/>
            <person name="Sharon I."/>
            <person name="Castelle C.J."/>
            <person name="Singh A."/>
            <person name="Wilkins M.J."/>
            <person name="Williams K.H."/>
            <person name="Banfield J.F."/>
        </authorList>
    </citation>
    <scope>NUCLEOTIDE SEQUENCE [LARGE SCALE GENOMIC DNA]</scope>
</reference>
<evidence type="ECO:0000313" key="2">
    <source>
        <dbReference type="EMBL" id="KKW16961.1"/>
    </source>
</evidence>
<feature type="transmembrane region" description="Helical" evidence="1">
    <location>
        <begin position="117"/>
        <end position="135"/>
    </location>
</feature>
<feature type="transmembrane region" description="Helical" evidence="1">
    <location>
        <begin position="12"/>
        <end position="32"/>
    </location>
</feature>
<feature type="transmembrane region" description="Helical" evidence="1">
    <location>
        <begin position="79"/>
        <end position="97"/>
    </location>
</feature>
<protein>
    <submittedName>
        <fullName evidence="2">Uncharacterized protein</fullName>
    </submittedName>
</protein>
<gene>
    <name evidence="2" type="ORF">UY58_C0014G0005</name>
</gene>
<dbReference type="AlphaFoldDB" id="A0A0G1WDV0"/>
<keyword evidence="1" id="KW-0472">Membrane</keyword>
<name>A0A0G1WDV0_9BACT</name>
<keyword evidence="1" id="KW-0812">Transmembrane</keyword>
<accession>A0A0G1WDV0</accession>
<organism evidence="2 3">
    <name type="scientific">Candidatus Magasanikbacteria bacterium GW2011_GWA2_50_22</name>
    <dbReference type="NCBI Taxonomy" id="1619043"/>
    <lineage>
        <taxon>Bacteria</taxon>
        <taxon>Candidatus Magasanikiibacteriota</taxon>
    </lineage>
</organism>
<comment type="caution">
    <text evidence="2">The sequence shown here is derived from an EMBL/GenBank/DDBJ whole genome shotgun (WGS) entry which is preliminary data.</text>
</comment>
<dbReference type="EMBL" id="LCQN01000014">
    <property type="protein sequence ID" value="KKW16961.1"/>
    <property type="molecule type" value="Genomic_DNA"/>
</dbReference>
<evidence type="ECO:0000313" key="3">
    <source>
        <dbReference type="Proteomes" id="UP000033982"/>
    </source>
</evidence>
<dbReference type="Proteomes" id="UP000033982">
    <property type="component" value="Unassembled WGS sequence"/>
</dbReference>
<sequence>MPGSLTQSRKLEWKWIGIVFQFLLVLHLLPFVTMRRVFLAMSVDGAQVLFTGMWLIVGILLVTALSGFIAKEAIVWESIIASCAISALLLIGYHLIIKPAHLIISWPVVVSQTPPPSWAMPLIVPVLSLVGTWFGERAKSVWRIQD</sequence>
<proteinExistence type="predicted"/>